<dbReference type="EMBL" id="VFQX01000012">
    <property type="protein sequence ID" value="KAF0982036.1"/>
    <property type="molecule type" value="Genomic_DNA"/>
</dbReference>
<dbReference type="OrthoDB" id="285802at2759"/>
<dbReference type="Pfam" id="PF00134">
    <property type="entry name" value="Cyclin_N"/>
    <property type="match status" value="1"/>
</dbReference>
<dbReference type="AlphaFoldDB" id="A0A6A5C2V0"/>
<feature type="compositionally biased region" description="Low complexity" evidence="2">
    <location>
        <begin position="86"/>
        <end position="98"/>
    </location>
</feature>
<name>A0A6A5C2V0_NAEFO</name>
<dbReference type="VEuPathDB" id="AmoebaDB:NF0068600"/>
<protein>
    <recommendedName>
        <fullName evidence="3">Cyclin-like domain-containing protein</fullName>
    </recommendedName>
</protein>
<accession>A0A6A5C2V0</accession>
<feature type="region of interest" description="Disordered" evidence="2">
    <location>
        <begin position="1"/>
        <end position="43"/>
    </location>
</feature>
<dbReference type="InterPro" id="IPR013763">
    <property type="entry name" value="Cyclin-like_dom"/>
</dbReference>
<gene>
    <name evidence="4" type="ORF">FDP41_011897</name>
</gene>
<dbReference type="Proteomes" id="UP000444721">
    <property type="component" value="Unassembled WGS sequence"/>
</dbReference>
<dbReference type="InterPro" id="IPR006671">
    <property type="entry name" value="Cyclin_N"/>
</dbReference>
<evidence type="ECO:0000313" key="5">
    <source>
        <dbReference type="Proteomes" id="UP000444721"/>
    </source>
</evidence>
<dbReference type="InterPro" id="IPR036915">
    <property type="entry name" value="Cyclin-like_sf"/>
</dbReference>
<dbReference type="PANTHER" id="PTHR10177">
    <property type="entry name" value="CYCLINS"/>
    <property type="match status" value="1"/>
</dbReference>
<dbReference type="Gene3D" id="1.10.472.10">
    <property type="entry name" value="Cyclin-like"/>
    <property type="match status" value="1"/>
</dbReference>
<keyword evidence="1" id="KW-0195">Cyclin</keyword>
<evidence type="ECO:0000256" key="1">
    <source>
        <dbReference type="RuleBase" id="RU000383"/>
    </source>
</evidence>
<evidence type="ECO:0000256" key="2">
    <source>
        <dbReference type="SAM" id="MobiDB-lite"/>
    </source>
</evidence>
<reference evidence="4 5" key="1">
    <citation type="journal article" date="2019" name="Sci. Rep.">
        <title>Nanopore sequencing improves the draft genome of the human pathogenic amoeba Naegleria fowleri.</title>
        <authorList>
            <person name="Liechti N."/>
            <person name="Schurch N."/>
            <person name="Bruggmann R."/>
            <person name="Wittwer M."/>
        </authorList>
    </citation>
    <scope>NUCLEOTIDE SEQUENCE [LARGE SCALE GENOMIC DNA]</scope>
    <source>
        <strain evidence="4 5">ATCC 30894</strain>
    </source>
</reference>
<dbReference type="InterPro" id="IPR039361">
    <property type="entry name" value="Cyclin"/>
</dbReference>
<evidence type="ECO:0000259" key="3">
    <source>
        <dbReference type="SMART" id="SM00385"/>
    </source>
</evidence>
<dbReference type="SUPFAM" id="SSF47954">
    <property type="entry name" value="Cyclin-like"/>
    <property type="match status" value="1"/>
</dbReference>
<sequence>MNIPRRTPEFHCAQGVRSNSSPLLSAHSRPHSHHYEQQQQQTQYNTPSKYFYGQEAQQPSYKDDESISDASTVRSHQQYLNDQQQSPSSVDGSYASSDSVPSSLFRERTLSQCSVNVSPLRTNFEDVLSSPPLYERYASLQISKPTKQLVLWGEDFDALHSKQNQSRTRKTSAVYQQLINSSYMRRYRSVVCDWFFEIQYAVSILQRTVHVATFYMDLCMYKLYSENRVVGGSATSENHHAREGLFNIKQYLQLLAACCLWIATKRDETYGDSKLKLDNLIQYCCHMYTKQEFQQMEIFVLDLLEWELEDTPSIDFLETMLTDNRNRNGLYEDDSSMKDEEDVHFVTFKETVKQYSSMVMDASLLGTLSIRQSNDSLEQLKRHFNIIVPCHLEHHFEHTYISMWITMLNYPSLMALSSLLLGLFLYHQYDAPFDSGQIMFENQYQPSVNSYRLNQQSESSTELFDEVLTHYWTIDMEEHVGYTLEQVAICARILYTFFQREQEHQNQEAMNEDQSLHASSQAHCSLQSQQHEITTVHHHESHHVRGLDPCYDLVCDEQL</sequence>
<feature type="region of interest" description="Disordered" evidence="2">
    <location>
        <begin position="56"/>
        <end position="98"/>
    </location>
</feature>
<proteinExistence type="inferred from homology"/>
<dbReference type="VEuPathDB" id="AmoebaDB:FDP41_011897"/>
<feature type="compositionally biased region" description="Polar residues" evidence="2">
    <location>
        <begin position="68"/>
        <end position="85"/>
    </location>
</feature>
<dbReference type="RefSeq" id="XP_044566749.1">
    <property type="nucleotide sequence ID" value="XM_044702356.1"/>
</dbReference>
<comment type="similarity">
    <text evidence="1">Belongs to the cyclin family.</text>
</comment>
<dbReference type="VEuPathDB" id="AmoebaDB:NfTy_022530"/>
<keyword evidence="5" id="KW-1185">Reference proteome</keyword>
<evidence type="ECO:0000313" key="4">
    <source>
        <dbReference type="EMBL" id="KAF0982036.1"/>
    </source>
</evidence>
<comment type="caution">
    <text evidence="4">The sequence shown here is derived from an EMBL/GenBank/DDBJ whole genome shotgun (WGS) entry which is preliminary data.</text>
</comment>
<feature type="domain" description="Cyclin-like" evidence="3">
    <location>
        <begin position="193"/>
        <end position="302"/>
    </location>
</feature>
<dbReference type="OMA" id="WITMLNY"/>
<dbReference type="SMART" id="SM00385">
    <property type="entry name" value="CYCLIN"/>
    <property type="match status" value="1"/>
</dbReference>
<organism evidence="4 5">
    <name type="scientific">Naegleria fowleri</name>
    <name type="common">Brain eating amoeba</name>
    <dbReference type="NCBI Taxonomy" id="5763"/>
    <lineage>
        <taxon>Eukaryota</taxon>
        <taxon>Discoba</taxon>
        <taxon>Heterolobosea</taxon>
        <taxon>Tetramitia</taxon>
        <taxon>Eutetramitia</taxon>
        <taxon>Vahlkampfiidae</taxon>
        <taxon>Naegleria</taxon>
    </lineage>
</organism>
<dbReference type="GeneID" id="68119112"/>